<organism evidence="7 8">
    <name type="scientific">Paramuricea clavata</name>
    <name type="common">Red gorgonian</name>
    <name type="synonym">Violescent sea-whip</name>
    <dbReference type="NCBI Taxonomy" id="317549"/>
    <lineage>
        <taxon>Eukaryota</taxon>
        <taxon>Metazoa</taxon>
        <taxon>Cnidaria</taxon>
        <taxon>Anthozoa</taxon>
        <taxon>Octocorallia</taxon>
        <taxon>Malacalcyonacea</taxon>
        <taxon>Plexauridae</taxon>
        <taxon>Paramuricea</taxon>
    </lineage>
</organism>
<dbReference type="GO" id="GO:0003677">
    <property type="term" value="F:DNA binding"/>
    <property type="evidence" value="ECO:0007669"/>
    <property type="project" value="UniProtKB-KW"/>
</dbReference>
<dbReference type="AlphaFoldDB" id="A0A7D9L3K4"/>
<dbReference type="OrthoDB" id="5980867at2759"/>
<keyword evidence="2" id="KW-0863">Zinc-finger</keyword>
<dbReference type="Pfam" id="PF05485">
    <property type="entry name" value="THAP"/>
    <property type="match status" value="1"/>
</dbReference>
<dbReference type="InterPro" id="IPR006612">
    <property type="entry name" value="THAP_Znf"/>
</dbReference>
<evidence type="ECO:0000256" key="1">
    <source>
        <dbReference type="ARBA" id="ARBA00022723"/>
    </source>
</evidence>
<evidence type="ECO:0000256" key="4">
    <source>
        <dbReference type="ARBA" id="ARBA00023125"/>
    </source>
</evidence>
<dbReference type="EMBL" id="CACRXK020013376">
    <property type="protein sequence ID" value="CAB4025048.1"/>
    <property type="molecule type" value="Genomic_DNA"/>
</dbReference>
<feature type="compositionally biased region" description="Acidic residues" evidence="5">
    <location>
        <begin position="232"/>
        <end position="245"/>
    </location>
</feature>
<dbReference type="GO" id="GO:0008270">
    <property type="term" value="F:zinc ion binding"/>
    <property type="evidence" value="ECO:0007669"/>
    <property type="project" value="UniProtKB-KW"/>
</dbReference>
<feature type="domain" description="THAP-type" evidence="6">
    <location>
        <begin position="17"/>
        <end position="62"/>
    </location>
</feature>
<feature type="region of interest" description="Disordered" evidence="5">
    <location>
        <begin position="210"/>
        <end position="280"/>
    </location>
</feature>
<sequence length="776" mass="88184">MDVPTLLTYAKELHCIAFHMQMIRGLRQKKGRKAWVDFVRRKRDKWEPSVHSEVCSKHFNEEDFAIRFIGLNEMPGAEKPLLVAPRLKQDDMGICVCPSKHNDEETSTLSSRDRRRITFHAKHTEYGKCGATESQPSSSMESGQPDSSVETFEQPLTVEVSEPERADEEESVKTVRVQTMPSKCHNCTALSVNLEKMKKKMLFYKSQLSYDSDNSSLTDDNIGDVSNIPSDIESDDEDLDRDDSEPFTSEPSALSEVEEEPSMEESSTDTESEAEDDAVGTRVFVKDDNLRKQAKFVVFLPQLMELFNNCPTCNMPGVRVEVKKIGTMVHIETACNHRKCNKRMNVWTSQPRIIMPNSSIPAGNLLLSFAILTGGGSASKTLRIFEHMGLGSISLSTFHRHQRTKLFPSIHMHWKSYKMSWQSKLKEMDAIVLAGDGRHDSMGHSAKYCAYSIFCCNNPINAIVDFSLVQRNEAGSSPAMEYMAFDRSMEDISKNDLSVTTFVSDRHSSIAKHMREKLPEITHYFDLWHLNKKVSKVLSKISKEKGCEVLLPWVKPCVNHLYWSATSTADGNGQIIWAKFESFLEHVANIHSNLPNPVFNKCAHKDDIEERTWLNKGKQIQHILAVIHFNKNLNRDELRTQTGKSQVKVVYPKFKNGEATVRSVRVQQNFDYVEELYQTMLSAESNEIKKAYKELVDMTSAPMNTMLEKQPRNEAIKKMIERKEMVVANVPPTAAPSTVQAQPPPPQEERAKPCCRTCGQPMKGHKNVLHCPRNQK</sequence>
<dbReference type="PANTHER" id="PTHR31751">
    <property type="entry name" value="SI:CH211-108C17.2-RELATED-RELATED"/>
    <property type="match status" value="1"/>
</dbReference>
<feature type="region of interest" description="Disordered" evidence="5">
    <location>
        <begin position="125"/>
        <end position="151"/>
    </location>
</feature>
<evidence type="ECO:0000259" key="6">
    <source>
        <dbReference type="Pfam" id="PF05485"/>
    </source>
</evidence>
<evidence type="ECO:0000256" key="2">
    <source>
        <dbReference type="ARBA" id="ARBA00022771"/>
    </source>
</evidence>
<comment type="caution">
    <text evidence="7">The sequence shown here is derived from an EMBL/GenBank/DDBJ whole genome shotgun (WGS) entry which is preliminary data.</text>
</comment>
<name>A0A7D9L3K4_PARCT</name>
<evidence type="ECO:0000256" key="5">
    <source>
        <dbReference type="SAM" id="MobiDB-lite"/>
    </source>
</evidence>
<feature type="region of interest" description="Disordered" evidence="5">
    <location>
        <begin position="158"/>
        <end position="177"/>
    </location>
</feature>
<keyword evidence="4" id="KW-0238">DNA-binding</keyword>
<keyword evidence="1" id="KW-0479">Metal-binding</keyword>
<feature type="compositionally biased region" description="Acidic residues" evidence="5">
    <location>
        <begin position="256"/>
        <end position="278"/>
    </location>
</feature>
<feature type="region of interest" description="Disordered" evidence="5">
    <location>
        <begin position="733"/>
        <end position="752"/>
    </location>
</feature>
<keyword evidence="3" id="KW-0862">Zinc</keyword>
<gene>
    <name evidence="7" type="ORF">PACLA_8A053947</name>
</gene>
<proteinExistence type="predicted"/>
<dbReference type="PANTHER" id="PTHR31751:SF42">
    <property type="entry name" value="PROTEIN CBG10204"/>
    <property type="match status" value="1"/>
</dbReference>
<keyword evidence="8" id="KW-1185">Reference proteome</keyword>
<reference evidence="7" key="1">
    <citation type="submission" date="2020-04" db="EMBL/GenBank/DDBJ databases">
        <authorList>
            <person name="Alioto T."/>
            <person name="Alioto T."/>
            <person name="Gomez Garrido J."/>
        </authorList>
    </citation>
    <scope>NUCLEOTIDE SEQUENCE</scope>
    <source>
        <strain evidence="7">A484AB</strain>
    </source>
</reference>
<feature type="compositionally biased region" description="Polar residues" evidence="5">
    <location>
        <begin position="132"/>
        <end position="151"/>
    </location>
</feature>
<protein>
    <recommendedName>
        <fullName evidence="6">THAP-type domain-containing protein</fullName>
    </recommendedName>
</protein>
<evidence type="ECO:0000313" key="7">
    <source>
        <dbReference type="EMBL" id="CAB4025048.1"/>
    </source>
</evidence>
<feature type="compositionally biased region" description="Polar residues" evidence="5">
    <location>
        <begin position="210"/>
        <end position="219"/>
    </location>
</feature>
<dbReference type="Proteomes" id="UP001152795">
    <property type="component" value="Unassembled WGS sequence"/>
</dbReference>
<accession>A0A7D9L3K4</accession>
<evidence type="ECO:0000256" key="3">
    <source>
        <dbReference type="ARBA" id="ARBA00022833"/>
    </source>
</evidence>
<evidence type="ECO:0000313" key="8">
    <source>
        <dbReference type="Proteomes" id="UP001152795"/>
    </source>
</evidence>